<evidence type="ECO:0000313" key="2">
    <source>
        <dbReference type="EMBL" id="KGM32258.1"/>
    </source>
</evidence>
<dbReference type="Proteomes" id="UP000029995">
    <property type="component" value="Unassembled WGS sequence"/>
</dbReference>
<dbReference type="PANTHER" id="PTHR14119">
    <property type="entry name" value="HYDROLASE"/>
    <property type="match status" value="1"/>
</dbReference>
<dbReference type="SUPFAM" id="SSF52499">
    <property type="entry name" value="Isochorismatase-like hydrolases"/>
    <property type="match status" value="1"/>
</dbReference>
<name>A0A0A0D2Z0_9PROT</name>
<dbReference type="Gene3D" id="3.40.50.850">
    <property type="entry name" value="Isochorismatase-like"/>
    <property type="match status" value="1"/>
</dbReference>
<protein>
    <recommendedName>
        <fullName evidence="1">Isochorismatase-like domain-containing protein</fullName>
    </recommendedName>
</protein>
<dbReference type="InterPro" id="IPR000868">
    <property type="entry name" value="Isochorismatase-like_dom"/>
</dbReference>
<dbReference type="PANTHER" id="PTHR14119:SF3">
    <property type="entry name" value="ISOCHORISMATASE DOMAIN-CONTAINING PROTEIN 2"/>
    <property type="match status" value="1"/>
</dbReference>
<reference evidence="2 3" key="1">
    <citation type="submission" date="2014-01" db="EMBL/GenBank/DDBJ databases">
        <title>Genome sequence determination for a cystic fibrosis isolate, Inquilinus limosus.</title>
        <authorList>
            <person name="Pino M."/>
            <person name="Di Conza J."/>
            <person name="Gutkind G."/>
        </authorList>
    </citation>
    <scope>NUCLEOTIDE SEQUENCE [LARGE SCALE GENOMIC DNA]</scope>
    <source>
        <strain evidence="2 3">MP06</strain>
    </source>
</reference>
<evidence type="ECO:0000313" key="3">
    <source>
        <dbReference type="Proteomes" id="UP000029995"/>
    </source>
</evidence>
<gene>
    <name evidence="2" type="ORF">P409_22465</name>
</gene>
<dbReference type="InterPro" id="IPR050993">
    <property type="entry name" value="Isochorismatase_domain"/>
</dbReference>
<proteinExistence type="predicted"/>
<dbReference type="InterPro" id="IPR036380">
    <property type="entry name" value="Isochorismatase-like_sf"/>
</dbReference>
<evidence type="ECO:0000259" key="1">
    <source>
        <dbReference type="Pfam" id="PF00857"/>
    </source>
</evidence>
<comment type="caution">
    <text evidence="2">The sequence shown here is derived from an EMBL/GenBank/DDBJ whole genome shotgun (WGS) entry which is preliminary data.</text>
</comment>
<organism evidence="2 3">
    <name type="scientific">Inquilinus limosus MP06</name>
    <dbReference type="NCBI Taxonomy" id="1398085"/>
    <lineage>
        <taxon>Bacteria</taxon>
        <taxon>Pseudomonadati</taxon>
        <taxon>Pseudomonadota</taxon>
        <taxon>Alphaproteobacteria</taxon>
        <taxon>Rhodospirillales</taxon>
        <taxon>Rhodospirillaceae</taxon>
        <taxon>Inquilinus</taxon>
    </lineage>
</organism>
<dbReference type="OrthoDB" id="9796958at2"/>
<dbReference type="Pfam" id="PF00857">
    <property type="entry name" value="Isochorismatase"/>
    <property type="match status" value="1"/>
</dbReference>
<sequence>MLLDRNDSVLLVVDVQAKLVPAMHDFAAARKGIETLIRSAVALGVPVLFAEQYPKGLGPTLPDLLALAPDAPVVPKTRFSAVGEPALLDHLEGIGRRTVVLCGLESHVCVLQTAFDLHDAGFRPVVAIDATTARASRSTAVAELRLVQGGVEIATAEMACFEWLGEAGTEEFRTVSAFLR</sequence>
<dbReference type="RefSeq" id="WP_034843926.1">
    <property type="nucleotide sequence ID" value="NZ_JANX01000349.1"/>
</dbReference>
<dbReference type="AlphaFoldDB" id="A0A0A0D2Z0"/>
<accession>A0A0A0D2Z0</accession>
<feature type="domain" description="Isochorismatase-like" evidence="1">
    <location>
        <begin position="8"/>
        <end position="157"/>
    </location>
</feature>
<dbReference type="EMBL" id="JANX01000349">
    <property type="protein sequence ID" value="KGM32258.1"/>
    <property type="molecule type" value="Genomic_DNA"/>
</dbReference>